<evidence type="ECO:0000313" key="3">
    <source>
        <dbReference type="EMBL" id="QHV99382.1"/>
    </source>
</evidence>
<dbReference type="RefSeq" id="WP_162389785.1">
    <property type="nucleotide sequence ID" value="NZ_CP045997.1"/>
</dbReference>
<evidence type="ECO:0000256" key="1">
    <source>
        <dbReference type="SAM" id="SignalP"/>
    </source>
</evidence>
<dbReference type="EMBL" id="CP045997">
    <property type="protein sequence ID" value="QHV99382.1"/>
    <property type="molecule type" value="Genomic_DNA"/>
</dbReference>
<dbReference type="PANTHER" id="PTHR37017:SF11">
    <property type="entry name" value="ESTERASE_LIPASE_THIOESTERASE DOMAIN-CONTAINING PROTEIN"/>
    <property type="match status" value="1"/>
</dbReference>
<dbReference type="InterPro" id="IPR052897">
    <property type="entry name" value="Sec-Metab_Biosynth_Hydrolase"/>
</dbReference>
<dbReference type="AlphaFoldDB" id="A0A6P1W4X0"/>
<accession>A0A6P1W4X0</accession>
<dbReference type="PANTHER" id="PTHR37017">
    <property type="entry name" value="AB HYDROLASE-1 DOMAIN-CONTAINING PROTEIN-RELATED"/>
    <property type="match status" value="1"/>
</dbReference>
<sequence>MKNPIFFALAFATIALLSVSACSDNDAATPTVAKTYVLVHGAWQAPYVWQAVKEQLEQKGNKVVVVELPGHGADNTPPATLSIDVYRDKVVAAIAALPGNVILVGHSMGGMVITATAEKIPTRIERLVYVGAFLPATGQSLLDLTSTDSTSLLGAGLVPSADHLLLGVKAESLINIFIQDGSDAIKKSVADNYRAEPAIPFASPVIVTAANFGSVAKYYVHTVQDHAIGLNLQKRMVAAAGIKNIYSLNSSHCPFLSMPTELTTILLGIAN</sequence>
<name>A0A6P1W4X0_9BACT</name>
<dbReference type="InterPro" id="IPR029058">
    <property type="entry name" value="AB_hydrolase_fold"/>
</dbReference>
<dbReference type="SUPFAM" id="SSF53474">
    <property type="entry name" value="alpha/beta-Hydrolases"/>
    <property type="match status" value="1"/>
</dbReference>
<reference evidence="3 4" key="1">
    <citation type="submission" date="2019-11" db="EMBL/GenBank/DDBJ databases">
        <title>Spirosoma endbachense sp. nov., isolated from a natural salt meadow.</title>
        <authorList>
            <person name="Rojas J."/>
            <person name="Ambika Manirajan B."/>
            <person name="Ratering S."/>
            <person name="Suarez C."/>
            <person name="Geissler-Plaum R."/>
            <person name="Schnell S."/>
        </authorList>
    </citation>
    <scope>NUCLEOTIDE SEQUENCE [LARGE SCALE GENOMIC DNA]</scope>
    <source>
        <strain evidence="3 4">I-24</strain>
    </source>
</reference>
<feature type="domain" description="AB hydrolase-1" evidence="2">
    <location>
        <begin position="37"/>
        <end position="262"/>
    </location>
</feature>
<protein>
    <submittedName>
        <fullName evidence="3">Alpha/beta fold hydrolase</fullName>
    </submittedName>
</protein>
<dbReference type="PROSITE" id="PS51257">
    <property type="entry name" value="PROKAR_LIPOPROTEIN"/>
    <property type="match status" value="1"/>
</dbReference>
<dbReference type="Gene3D" id="3.40.50.1820">
    <property type="entry name" value="alpha/beta hydrolase"/>
    <property type="match status" value="1"/>
</dbReference>
<dbReference type="PRINTS" id="PR00111">
    <property type="entry name" value="ABHYDROLASE"/>
</dbReference>
<feature type="chain" id="PRO_5026760953" evidence="1">
    <location>
        <begin position="24"/>
        <end position="271"/>
    </location>
</feature>
<organism evidence="3 4">
    <name type="scientific">Spirosoma endbachense</name>
    <dbReference type="NCBI Taxonomy" id="2666025"/>
    <lineage>
        <taxon>Bacteria</taxon>
        <taxon>Pseudomonadati</taxon>
        <taxon>Bacteroidota</taxon>
        <taxon>Cytophagia</taxon>
        <taxon>Cytophagales</taxon>
        <taxon>Cytophagaceae</taxon>
        <taxon>Spirosoma</taxon>
    </lineage>
</organism>
<dbReference type="KEGG" id="senf:GJR95_32145"/>
<evidence type="ECO:0000313" key="4">
    <source>
        <dbReference type="Proteomes" id="UP000464577"/>
    </source>
</evidence>
<gene>
    <name evidence="3" type="ORF">GJR95_32145</name>
</gene>
<dbReference type="InterPro" id="IPR000073">
    <property type="entry name" value="AB_hydrolase_1"/>
</dbReference>
<keyword evidence="3" id="KW-0378">Hydrolase</keyword>
<dbReference type="GO" id="GO:0016787">
    <property type="term" value="F:hydrolase activity"/>
    <property type="evidence" value="ECO:0007669"/>
    <property type="project" value="UniProtKB-KW"/>
</dbReference>
<keyword evidence="1" id="KW-0732">Signal</keyword>
<feature type="signal peptide" evidence="1">
    <location>
        <begin position="1"/>
        <end position="23"/>
    </location>
</feature>
<dbReference type="Pfam" id="PF12697">
    <property type="entry name" value="Abhydrolase_6"/>
    <property type="match status" value="1"/>
</dbReference>
<dbReference type="Proteomes" id="UP000464577">
    <property type="component" value="Chromosome"/>
</dbReference>
<proteinExistence type="predicted"/>
<keyword evidence="4" id="KW-1185">Reference proteome</keyword>
<evidence type="ECO:0000259" key="2">
    <source>
        <dbReference type="Pfam" id="PF12697"/>
    </source>
</evidence>